<accession>A0A7W7VS89</accession>
<dbReference type="Proteomes" id="UP000552644">
    <property type="component" value="Unassembled WGS sequence"/>
</dbReference>
<keyword evidence="1" id="KW-0812">Transmembrane</keyword>
<sequence length="124" mass="13020">MPTNAILLVAGLSVGLGVWMSTREDGVSLLGSLINMGALVAFVVLHVSVITHYVVRMRSTDYLSHLVAPLVGMAILIFVVINANVMAQTVGLVWLALGAVVLAALYAMGRGPSLPDLPVPERSV</sequence>
<comment type="caution">
    <text evidence="2">The sequence shown here is derived from an EMBL/GenBank/DDBJ whole genome shotgun (WGS) entry which is preliminary data.</text>
</comment>
<gene>
    <name evidence="2" type="ORF">FHS44_007304</name>
</gene>
<feature type="transmembrane region" description="Helical" evidence="1">
    <location>
        <begin position="87"/>
        <end position="108"/>
    </location>
</feature>
<organism evidence="2 3">
    <name type="scientific">Streptosporangium saharense</name>
    <dbReference type="NCBI Taxonomy" id="1706840"/>
    <lineage>
        <taxon>Bacteria</taxon>
        <taxon>Bacillati</taxon>
        <taxon>Actinomycetota</taxon>
        <taxon>Actinomycetes</taxon>
        <taxon>Streptosporangiales</taxon>
        <taxon>Streptosporangiaceae</taxon>
        <taxon>Streptosporangium</taxon>
    </lineage>
</organism>
<keyword evidence="1" id="KW-1133">Transmembrane helix</keyword>
<proteinExistence type="predicted"/>
<dbReference type="AlphaFoldDB" id="A0A7W7VS89"/>
<evidence type="ECO:0000313" key="2">
    <source>
        <dbReference type="EMBL" id="MBB4920160.1"/>
    </source>
</evidence>
<evidence type="ECO:0000256" key="1">
    <source>
        <dbReference type="SAM" id="Phobius"/>
    </source>
</evidence>
<reference evidence="2 3" key="1">
    <citation type="submission" date="2020-08" db="EMBL/GenBank/DDBJ databases">
        <title>Genomic Encyclopedia of Type Strains, Phase III (KMG-III): the genomes of soil and plant-associated and newly described type strains.</title>
        <authorList>
            <person name="Whitman W."/>
        </authorList>
    </citation>
    <scope>NUCLEOTIDE SEQUENCE [LARGE SCALE GENOMIC DNA]</scope>
    <source>
        <strain evidence="2 3">CECT 8840</strain>
    </source>
</reference>
<protein>
    <submittedName>
        <fullName evidence="2">Multisubunit Na+/H+ antiporter MnhC subunit</fullName>
    </submittedName>
</protein>
<keyword evidence="3" id="KW-1185">Reference proteome</keyword>
<name>A0A7W7VS89_9ACTN</name>
<dbReference type="EMBL" id="JACHJP010000012">
    <property type="protein sequence ID" value="MBB4920160.1"/>
    <property type="molecule type" value="Genomic_DNA"/>
</dbReference>
<feature type="transmembrane region" description="Helical" evidence="1">
    <location>
        <begin position="62"/>
        <end position="81"/>
    </location>
</feature>
<keyword evidence="1" id="KW-0472">Membrane</keyword>
<evidence type="ECO:0000313" key="3">
    <source>
        <dbReference type="Proteomes" id="UP000552644"/>
    </source>
</evidence>
<feature type="transmembrane region" description="Helical" evidence="1">
    <location>
        <begin position="33"/>
        <end position="55"/>
    </location>
</feature>